<gene>
    <name evidence="2" type="ORF">ACFPZN_49860</name>
</gene>
<dbReference type="RefSeq" id="WP_378291159.1">
    <property type="nucleotide sequence ID" value="NZ_JBHSON010000123.1"/>
</dbReference>
<dbReference type="InterPro" id="IPR001646">
    <property type="entry name" value="5peptide_repeat"/>
</dbReference>
<keyword evidence="3" id="KW-1185">Reference proteome</keyword>
<accession>A0ABW1AGY9</accession>
<comment type="caution">
    <text evidence="2">The sequence shown here is derived from an EMBL/GenBank/DDBJ whole genome shotgun (WGS) entry which is preliminary data.</text>
</comment>
<dbReference type="PANTHER" id="PTHR47485">
    <property type="entry name" value="THYLAKOID LUMENAL 17.4 KDA PROTEIN, CHLOROPLASTIC"/>
    <property type="match status" value="1"/>
</dbReference>
<dbReference type="SUPFAM" id="SSF141571">
    <property type="entry name" value="Pentapeptide repeat-like"/>
    <property type="match status" value="1"/>
</dbReference>
<dbReference type="EMBL" id="JBHSON010000123">
    <property type="protein sequence ID" value="MFC5753777.1"/>
    <property type="molecule type" value="Genomic_DNA"/>
</dbReference>
<organism evidence="2 3">
    <name type="scientific">Actinomadura rugatobispora</name>
    <dbReference type="NCBI Taxonomy" id="1994"/>
    <lineage>
        <taxon>Bacteria</taxon>
        <taxon>Bacillati</taxon>
        <taxon>Actinomycetota</taxon>
        <taxon>Actinomycetes</taxon>
        <taxon>Streptosporangiales</taxon>
        <taxon>Thermomonosporaceae</taxon>
        <taxon>Actinomadura</taxon>
    </lineage>
</organism>
<protein>
    <submittedName>
        <fullName evidence="2">Pentapeptide repeat-containing protein</fullName>
    </submittedName>
</protein>
<evidence type="ECO:0000256" key="1">
    <source>
        <dbReference type="ARBA" id="ARBA00022737"/>
    </source>
</evidence>
<dbReference type="Gene3D" id="2.160.20.80">
    <property type="entry name" value="E3 ubiquitin-protein ligase SopA"/>
    <property type="match status" value="1"/>
</dbReference>
<evidence type="ECO:0000313" key="2">
    <source>
        <dbReference type="EMBL" id="MFC5753777.1"/>
    </source>
</evidence>
<dbReference type="PANTHER" id="PTHR47485:SF1">
    <property type="entry name" value="THYLAKOID LUMENAL 17.4 KDA PROTEIN, CHLOROPLASTIC"/>
    <property type="match status" value="1"/>
</dbReference>
<dbReference type="Proteomes" id="UP001596074">
    <property type="component" value="Unassembled WGS sequence"/>
</dbReference>
<keyword evidence="1" id="KW-0677">Repeat</keyword>
<sequence>MPSTLEELPFAEWLVPHDGPWEPDGDHDTVRFGAVRVPDVNAPGSRFLDCAFTGTALEGGGLRRARFINVWAHELRLVGTDLTSTEWQDAALLGSVIAALPFSGARLDRVTFRGCKLDGINFRDAELTDVAFEDCLLREVDFGGAALTRTAFPGSRLEATTFAGARLDQADLRGAELRITIEPSSLRGAIVSPDQLLDLAPLLAEALGIIVEAPSRPRT</sequence>
<dbReference type="Pfam" id="PF13599">
    <property type="entry name" value="Pentapeptide_4"/>
    <property type="match status" value="1"/>
</dbReference>
<name>A0ABW1AGY9_9ACTN</name>
<reference evidence="3" key="1">
    <citation type="journal article" date="2019" name="Int. J. Syst. Evol. Microbiol.">
        <title>The Global Catalogue of Microorganisms (GCM) 10K type strain sequencing project: providing services to taxonomists for standard genome sequencing and annotation.</title>
        <authorList>
            <consortium name="The Broad Institute Genomics Platform"/>
            <consortium name="The Broad Institute Genome Sequencing Center for Infectious Disease"/>
            <person name="Wu L."/>
            <person name="Ma J."/>
        </authorList>
    </citation>
    <scope>NUCLEOTIDE SEQUENCE [LARGE SCALE GENOMIC DNA]</scope>
    <source>
        <strain evidence="3">KCTC 42087</strain>
    </source>
</reference>
<proteinExistence type="predicted"/>
<evidence type="ECO:0000313" key="3">
    <source>
        <dbReference type="Proteomes" id="UP001596074"/>
    </source>
</evidence>